<dbReference type="OrthoDB" id="9807441at2"/>
<evidence type="ECO:0000313" key="3">
    <source>
        <dbReference type="Proteomes" id="UP000254554"/>
    </source>
</evidence>
<keyword evidence="3" id="KW-1185">Reference proteome</keyword>
<proteinExistence type="predicted"/>
<dbReference type="Pfam" id="PF03321">
    <property type="entry name" value="GH3"/>
    <property type="match status" value="1"/>
</dbReference>
<dbReference type="InterPro" id="IPR055377">
    <property type="entry name" value="GH3_M"/>
</dbReference>
<dbReference type="AlphaFoldDB" id="A0A377GC91"/>
<dbReference type="RefSeq" id="WP_010654529.1">
    <property type="nucleotide sequence ID" value="NZ_JAPHOO010000001.1"/>
</dbReference>
<name>A0A377GC91_9GAMM</name>
<dbReference type="PANTHER" id="PTHR31901:SF9">
    <property type="entry name" value="GH3 DOMAIN-CONTAINING PROTEIN"/>
    <property type="match status" value="1"/>
</dbReference>
<accession>A0A377GC91</accession>
<protein>
    <submittedName>
        <fullName evidence="2">GH3 auxin-responsive promoter</fullName>
    </submittedName>
</protein>
<evidence type="ECO:0000259" key="1">
    <source>
        <dbReference type="Pfam" id="PF23571"/>
    </source>
</evidence>
<dbReference type="GO" id="GO:0005737">
    <property type="term" value="C:cytoplasm"/>
    <property type="evidence" value="ECO:0007669"/>
    <property type="project" value="TreeGrafter"/>
</dbReference>
<dbReference type="Pfam" id="PF23571">
    <property type="entry name" value="GH3_M"/>
    <property type="match status" value="1"/>
</dbReference>
<dbReference type="EMBL" id="UGGT01000001">
    <property type="protein sequence ID" value="STO22422.1"/>
    <property type="molecule type" value="Genomic_DNA"/>
</dbReference>
<dbReference type="PANTHER" id="PTHR31901">
    <property type="entry name" value="GH3 DOMAIN-CONTAINING PROTEIN"/>
    <property type="match status" value="1"/>
</dbReference>
<organism evidence="2 3">
    <name type="scientific">Fluoribacter dumoffii</name>
    <dbReference type="NCBI Taxonomy" id="463"/>
    <lineage>
        <taxon>Bacteria</taxon>
        <taxon>Pseudomonadati</taxon>
        <taxon>Pseudomonadota</taxon>
        <taxon>Gammaproteobacteria</taxon>
        <taxon>Legionellales</taxon>
        <taxon>Legionellaceae</taxon>
        <taxon>Fluoribacter</taxon>
    </lineage>
</organism>
<dbReference type="InterPro" id="IPR004993">
    <property type="entry name" value="GH3"/>
</dbReference>
<dbReference type="Proteomes" id="UP000254554">
    <property type="component" value="Unassembled WGS sequence"/>
</dbReference>
<evidence type="ECO:0000313" key="2">
    <source>
        <dbReference type="EMBL" id="STO22422.1"/>
    </source>
</evidence>
<sequence length="508" mass="58936">MNWKRIFIAAITRKKYLDFIEDTKHPERSRERLWNEEVVPLLKKSAYWQPLLNNLQHLTLNDFPITTYEDYEEDLLTAQHSQVQPFNGEKLIFWSETSGTAGVRKFFPITASFQTQFQRTMPPYIYTLAQHYHGLFKEKIAYLVAVDAHKLTPAGIPSGWISNFNYRNLPSFIKRFYAMPDELFDNAEVYAQWSALYALATDLSALFAVTPMVIETLFERCLKDFKHLLPYLLGEKMVPDFLPPVKITRKRRRYLRELALKEPRSFKEFWPSLNVIGCWISSLCEYPARQLQKVLGEGVSMVDGTLSATEGWLTVPIDDQPGGYLHPGAHIVEFIEEGKSIKKENLLQPWELEQGKNYEVFLTTAMGFVRYRLKDVVKCTGFLNKAPRLEFCYKSQMIKLENCSISGQELQKMLGDLAFEIEPYWYFARNSLGNRIVFVTDDTVQIPPSLLEQMHEALININEPYAHGVITKEVLPMVLLQLPKEELMADSHAQTKPKLISQRVIREK</sequence>
<reference evidence="2 3" key="1">
    <citation type="submission" date="2018-06" db="EMBL/GenBank/DDBJ databases">
        <authorList>
            <consortium name="Pathogen Informatics"/>
            <person name="Doyle S."/>
        </authorList>
    </citation>
    <scope>NUCLEOTIDE SEQUENCE [LARGE SCALE GENOMIC DNA]</scope>
    <source>
        <strain evidence="2 3">NCTC11370</strain>
    </source>
</reference>
<dbReference type="GO" id="GO:0016881">
    <property type="term" value="F:acid-amino acid ligase activity"/>
    <property type="evidence" value="ECO:0007669"/>
    <property type="project" value="TreeGrafter"/>
</dbReference>
<dbReference type="GeneID" id="93293272"/>
<feature type="domain" description="GH3 middle" evidence="1">
    <location>
        <begin position="325"/>
        <end position="394"/>
    </location>
</feature>
<gene>
    <name evidence="2" type="ORF">NCTC11370_02509</name>
</gene>
<dbReference type="STRING" id="1094715.GCA_000236165_02353"/>